<dbReference type="InterPro" id="IPR014284">
    <property type="entry name" value="RNA_pol_sigma-70_dom"/>
</dbReference>
<evidence type="ECO:0000256" key="4">
    <source>
        <dbReference type="ARBA" id="ARBA00023163"/>
    </source>
</evidence>
<feature type="domain" description="RNA polymerase sigma-70 region 3" evidence="5">
    <location>
        <begin position="127"/>
        <end position="191"/>
    </location>
</feature>
<gene>
    <name evidence="8" type="ORF">UFOPK2761_02878</name>
</gene>
<dbReference type="AlphaFoldDB" id="A0A6J6UWC4"/>
<protein>
    <submittedName>
        <fullName evidence="8">Unannotated protein</fullName>
    </submittedName>
</protein>
<dbReference type="Gene3D" id="1.20.120.1810">
    <property type="match status" value="1"/>
</dbReference>
<dbReference type="SUPFAM" id="SSF88659">
    <property type="entry name" value="Sigma3 and sigma4 domains of RNA polymerase sigma factors"/>
    <property type="match status" value="2"/>
</dbReference>
<evidence type="ECO:0000259" key="7">
    <source>
        <dbReference type="Pfam" id="PF04545"/>
    </source>
</evidence>
<dbReference type="PANTHER" id="PTHR30385:SF4">
    <property type="entry name" value="RNA POLYMERASE SIGMA-E FACTOR"/>
    <property type="match status" value="1"/>
</dbReference>
<dbReference type="GO" id="GO:0016987">
    <property type="term" value="F:sigma factor activity"/>
    <property type="evidence" value="ECO:0007669"/>
    <property type="project" value="UniProtKB-KW"/>
</dbReference>
<evidence type="ECO:0000313" key="8">
    <source>
        <dbReference type="EMBL" id="CAB4764120.1"/>
    </source>
</evidence>
<evidence type="ECO:0000256" key="3">
    <source>
        <dbReference type="ARBA" id="ARBA00023125"/>
    </source>
</evidence>
<dbReference type="PRINTS" id="PR00046">
    <property type="entry name" value="SIGMA70FCT"/>
</dbReference>
<dbReference type="EMBL" id="CAEZYQ010000029">
    <property type="protein sequence ID" value="CAB4764120.1"/>
    <property type="molecule type" value="Genomic_DNA"/>
</dbReference>
<reference evidence="8" key="1">
    <citation type="submission" date="2020-05" db="EMBL/GenBank/DDBJ databases">
        <authorList>
            <person name="Chiriac C."/>
            <person name="Salcher M."/>
            <person name="Ghai R."/>
            <person name="Kavagutti S V."/>
        </authorList>
    </citation>
    <scope>NUCLEOTIDE SEQUENCE</scope>
</reference>
<dbReference type="InterPro" id="IPR007627">
    <property type="entry name" value="RNA_pol_sigma70_r2"/>
</dbReference>
<keyword evidence="3" id="KW-0238">DNA-binding</keyword>
<feature type="domain" description="RNA polymerase sigma-70 region 2" evidence="6">
    <location>
        <begin position="44"/>
        <end position="112"/>
    </location>
</feature>
<feature type="domain" description="RNA polymerase sigma-70 region 4" evidence="7">
    <location>
        <begin position="207"/>
        <end position="255"/>
    </location>
</feature>
<dbReference type="InterPro" id="IPR007630">
    <property type="entry name" value="RNA_pol_sigma70_r4"/>
</dbReference>
<accession>A0A6J6UWC4</accession>
<dbReference type="GO" id="GO:0006352">
    <property type="term" value="P:DNA-templated transcription initiation"/>
    <property type="evidence" value="ECO:0007669"/>
    <property type="project" value="InterPro"/>
</dbReference>
<dbReference type="SUPFAM" id="SSF88946">
    <property type="entry name" value="Sigma2 domain of RNA polymerase sigma factors"/>
    <property type="match status" value="1"/>
</dbReference>
<sequence>MGEERARATPAMTEARRRTHAARLLLRARASSGPVRERYENEVVRLHLDVALDLARRYHGRGLAADDLDQVACLGLVKAVRAFDATLGHDFLSFAVPTVRGELRRHFRDAGWVVRPPRSVQEAQAEVVVAEAELVQVLGRQPASDEIATHLGIAESLVRECQDAAGCFHPVSLDAPHPVQDTSPTSALGADDPAYASAEARVALQPLLEALDERERTMLRMRFFEHRTQAEIGAVVGLSQEQVSRSLAGLLARLRRALDAA</sequence>
<evidence type="ECO:0000256" key="1">
    <source>
        <dbReference type="ARBA" id="ARBA00023015"/>
    </source>
</evidence>
<dbReference type="InterPro" id="IPR013324">
    <property type="entry name" value="RNA_pol_sigma_r3/r4-like"/>
</dbReference>
<dbReference type="Gene3D" id="1.20.140.160">
    <property type="match status" value="1"/>
</dbReference>
<dbReference type="InterPro" id="IPR000943">
    <property type="entry name" value="RNA_pol_sigma70"/>
</dbReference>
<keyword evidence="2" id="KW-0731">Sigma factor</keyword>
<evidence type="ECO:0000256" key="2">
    <source>
        <dbReference type="ARBA" id="ARBA00023082"/>
    </source>
</evidence>
<evidence type="ECO:0000259" key="6">
    <source>
        <dbReference type="Pfam" id="PF04542"/>
    </source>
</evidence>
<proteinExistence type="predicted"/>
<name>A0A6J6UWC4_9ZZZZ</name>
<organism evidence="8">
    <name type="scientific">freshwater metagenome</name>
    <dbReference type="NCBI Taxonomy" id="449393"/>
    <lineage>
        <taxon>unclassified sequences</taxon>
        <taxon>metagenomes</taxon>
        <taxon>ecological metagenomes</taxon>
    </lineage>
</organism>
<dbReference type="CDD" id="cd06171">
    <property type="entry name" value="Sigma70_r4"/>
    <property type="match status" value="1"/>
</dbReference>
<dbReference type="Pfam" id="PF04545">
    <property type="entry name" value="Sigma70_r4"/>
    <property type="match status" value="1"/>
</dbReference>
<dbReference type="NCBIfam" id="TIGR02937">
    <property type="entry name" value="sigma70-ECF"/>
    <property type="match status" value="1"/>
</dbReference>
<dbReference type="Pfam" id="PF04539">
    <property type="entry name" value="Sigma70_r3"/>
    <property type="match status" value="1"/>
</dbReference>
<dbReference type="Pfam" id="PF04542">
    <property type="entry name" value="Sigma70_r2"/>
    <property type="match status" value="1"/>
</dbReference>
<keyword evidence="1" id="KW-0805">Transcription regulation</keyword>
<dbReference type="GO" id="GO:0003677">
    <property type="term" value="F:DNA binding"/>
    <property type="evidence" value="ECO:0007669"/>
    <property type="project" value="UniProtKB-KW"/>
</dbReference>
<dbReference type="PANTHER" id="PTHR30385">
    <property type="entry name" value="SIGMA FACTOR F FLAGELLAR"/>
    <property type="match status" value="1"/>
</dbReference>
<keyword evidence="4" id="KW-0804">Transcription</keyword>
<evidence type="ECO:0000259" key="5">
    <source>
        <dbReference type="Pfam" id="PF04539"/>
    </source>
</evidence>
<dbReference type="InterPro" id="IPR007624">
    <property type="entry name" value="RNA_pol_sigma70_r3"/>
</dbReference>
<dbReference type="InterPro" id="IPR013325">
    <property type="entry name" value="RNA_pol_sigma_r2"/>
</dbReference>